<comment type="similarity">
    <text evidence="1 3">Belongs to the beta-class carbonic anhydrase family.</text>
</comment>
<reference evidence="4 5" key="1">
    <citation type="journal article" date="2017" name="Plant Biotechnol. J.">
        <title>A comprehensive draft genome sequence for lupin (Lupinus angustifolius), an emerging health food: insights into plant-microbe interactions and legume evolution.</title>
        <authorList>
            <person name="Hane J.K."/>
            <person name="Ming Y."/>
            <person name="Kamphuis L.G."/>
            <person name="Nelson M.N."/>
            <person name="Garg G."/>
            <person name="Atkins C.A."/>
            <person name="Bayer P.E."/>
            <person name="Bravo A."/>
            <person name="Bringans S."/>
            <person name="Cannon S."/>
            <person name="Edwards D."/>
            <person name="Foley R."/>
            <person name="Gao L.L."/>
            <person name="Harrison M.J."/>
            <person name="Huang W."/>
            <person name="Hurgobin B."/>
            <person name="Li S."/>
            <person name="Liu C.W."/>
            <person name="McGrath A."/>
            <person name="Morahan G."/>
            <person name="Murray J."/>
            <person name="Weller J."/>
            <person name="Jian J."/>
            <person name="Singh K.B."/>
        </authorList>
    </citation>
    <scope>NUCLEOTIDE SEQUENCE [LARGE SCALE GENOMIC DNA]</scope>
    <source>
        <strain evidence="5">cv. Tanjil</strain>
        <tissue evidence="4">Whole plant</tissue>
    </source>
</reference>
<dbReference type="SUPFAM" id="SSF53056">
    <property type="entry name" value="beta-carbonic anhydrase, cab"/>
    <property type="match status" value="1"/>
</dbReference>
<dbReference type="InterPro" id="IPR036874">
    <property type="entry name" value="Carbonic_anhydrase_sf"/>
</dbReference>
<evidence type="ECO:0000313" key="4">
    <source>
        <dbReference type="EMBL" id="OIW02543.1"/>
    </source>
</evidence>
<dbReference type="EMBL" id="CM007371">
    <property type="protein sequence ID" value="OIW02543.1"/>
    <property type="molecule type" value="Genomic_DNA"/>
</dbReference>
<evidence type="ECO:0000256" key="2">
    <source>
        <dbReference type="PIRSR" id="PIRSR601765-1"/>
    </source>
</evidence>
<comment type="catalytic activity">
    <reaction evidence="3">
        <text>hydrogencarbonate + H(+) = CO2 + H2O</text>
        <dbReference type="Rhea" id="RHEA:10748"/>
        <dbReference type="ChEBI" id="CHEBI:15377"/>
        <dbReference type="ChEBI" id="CHEBI:15378"/>
        <dbReference type="ChEBI" id="CHEBI:16526"/>
        <dbReference type="ChEBI" id="CHEBI:17544"/>
        <dbReference type="EC" id="4.2.1.1"/>
    </reaction>
</comment>
<dbReference type="AlphaFoldDB" id="A0A1J7GPV6"/>
<dbReference type="GO" id="GO:0004089">
    <property type="term" value="F:carbonate dehydratase activity"/>
    <property type="evidence" value="ECO:0007669"/>
    <property type="project" value="UniProtKB-UniRule"/>
</dbReference>
<proteinExistence type="inferred from homology"/>
<comment type="function">
    <text evidence="3">Reversible hydration of carbon dioxide.</text>
</comment>
<keyword evidence="3" id="KW-0456">Lyase</keyword>
<organism evidence="4 5">
    <name type="scientific">Lupinus angustifolius</name>
    <name type="common">Narrow-leaved blue lupine</name>
    <dbReference type="NCBI Taxonomy" id="3871"/>
    <lineage>
        <taxon>Eukaryota</taxon>
        <taxon>Viridiplantae</taxon>
        <taxon>Streptophyta</taxon>
        <taxon>Embryophyta</taxon>
        <taxon>Tracheophyta</taxon>
        <taxon>Spermatophyta</taxon>
        <taxon>Magnoliopsida</taxon>
        <taxon>eudicotyledons</taxon>
        <taxon>Gunneridae</taxon>
        <taxon>Pentapetalae</taxon>
        <taxon>rosids</taxon>
        <taxon>fabids</taxon>
        <taxon>Fabales</taxon>
        <taxon>Fabaceae</taxon>
        <taxon>Papilionoideae</taxon>
        <taxon>50 kb inversion clade</taxon>
        <taxon>genistoids sensu lato</taxon>
        <taxon>core genistoids</taxon>
        <taxon>Genisteae</taxon>
        <taxon>Lupinus</taxon>
    </lineage>
</organism>
<sequence>MLLLGDALQGPECVHFSNQRHSLEQQPPQDSNCAGIENILVIGHSNCAGIETLMNMQEDVKSRNFIHKWVSNGEVAKLRAKAATAHLSFDQQCRFCEKESIDQSLLNMLTYPWIEDRVKRELLYLHGGYYNFLNCSFENWTLDFKACNVKEGRSYAAVKEQ</sequence>
<evidence type="ECO:0000313" key="5">
    <source>
        <dbReference type="Proteomes" id="UP000188354"/>
    </source>
</evidence>
<dbReference type="InterPro" id="IPR001765">
    <property type="entry name" value="Carbonic_anhydrase"/>
</dbReference>
<feature type="binding site" evidence="2">
    <location>
        <position position="44"/>
    </location>
    <ligand>
        <name>Zn(2+)</name>
        <dbReference type="ChEBI" id="CHEBI:29105"/>
    </ligand>
</feature>
<feature type="binding site" evidence="2">
    <location>
        <position position="47"/>
    </location>
    <ligand>
        <name>Zn(2+)</name>
        <dbReference type="ChEBI" id="CHEBI:29105"/>
    </ligand>
</feature>
<dbReference type="OMA" id="DSNCAGI"/>
<dbReference type="Gene3D" id="3.40.1050.10">
    <property type="entry name" value="Carbonic anhydrase"/>
    <property type="match status" value="1"/>
</dbReference>
<accession>A0A1J7GPV6</accession>
<dbReference type="GO" id="GO:0008270">
    <property type="term" value="F:zinc ion binding"/>
    <property type="evidence" value="ECO:0007669"/>
    <property type="project" value="UniProtKB-UniRule"/>
</dbReference>
<dbReference type="SMART" id="SM00947">
    <property type="entry name" value="Pro_CA"/>
    <property type="match status" value="1"/>
</dbReference>
<dbReference type="PANTHER" id="PTHR11002">
    <property type="entry name" value="CARBONIC ANHYDRASE"/>
    <property type="match status" value="1"/>
</dbReference>
<comment type="cofactor">
    <cofactor evidence="2">
        <name>Zn(2+)</name>
        <dbReference type="ChEBI" id="CHEBI:29105"/>
    </cofactor>
    <text evidence="2">Binds 1 zinc ion per subunit.</text>
</comment>
<dbReference type="EC" id="4.2.1.1" evidence="3"/>
<dbReference type="Gramene" id="OIW02543">
    <property type="protein sequence ID" value="OIW02543"/>
    <property type="gene ID" value="TanjilG_12857"/>
</dbReference>
<dbReference type="Pfam" id="PF00484">
    <property type="entry name" value="Pro_CA"/>
    <property type="match status" value="1"/>
</dbReference>
<dbReference type="PANTHER" id="PTHR11002:SF19">
    <property type="entry name" value="BETA CARBONIC ANHYDRASE 6, MITOCHONDRIAL"/>
    <property type="match status" value="1"/>
</dbReference>
<keyword evidence="5" id="KW-1185">Reference proteome</keyword>
<gene>
    <name evidence="4" type="ORF">TanjilG_12857</name>
</gene>
<keyword evidence="2 3" id="KW-0862">Zinc</keyword>
<keyword evidence="2" id="KW-0479">Metal-binding</keyword>
<name>A0A1J7GPV6_LUPAN</name>
<dbReference type="Proteomes" id="UP000188354">
    <property type="component" value="Chromosome LG11"/>
</dbReference>
<protein>
    <recommendedName>
        <fullName evidence="3">Carbonic anhydrase</fullName>
        <ecNumber evidence="3">4.2.1.1</ecNumber>
    </recommendedName>
    <alternativeName>
        <fullName evidence="3">Carbonate dehydratase</fullName>
    </alternativeName>
</protein>
<evidence type="ECO:0000256" key="1">
    <source>
        <dbReference type="ARBA" id="ARBA00006217"/>
    </source>
</evidence>
<evidence type="ECO:0000256" key="3">
    <source>
        <dbReference type="RuleBase" id="RU003956"/>
    </source>
</evidence>
<dbReference type="STRING" id="3871.A0A1J7GPV6"/>